<accession>A0A0K1RV43</accession>
<protein>
    <submittedName>
        <fullName evidence="1">Uncharacterized protein</fullName>
    </submittedName>
</protein>
<organism evidence="1 2">
    <name type="scientific">Microcystis panniformis FACHB-1757</name>
    <dbReference type="NCBI Taxonomy" id="1638788"/>
    <lineage>
        <taxon>Bacteria</taxon>
        <taxon>Bacillati</taxon>
        <taxon>Cyanobacteriota</taxon>
        <taxon>Cyanophyceae</taxon>
        <taxon>Oscillatoriophycideae</taxon>
        <taxon>Chroococcales</taxon>
        <taxon>Microcystaceae</taxon>
        <taxon>Microcystis</taxon>
    </lineage>
</organism>
<name>A0A0K1RV43_9CHRO</name>
<dbReference type="PATRIC" id="fig|1638788.3.peg.563"/>
<dbReference type="Proteomes" id="UP000068167">
    <property type="component" value="Chromosome"/>
</dbReference>
<evidence type="ECO:0000313" key="2">
    <source>
        <dbReference type="Proteomes" id="UP000068167"/>
    </source>
</evidence>
<reference evidence="1 2" key="1">
    <citation type="journal article" date="2016" name="Stand. Genomic Sci.">
        <title>Complete genome sequence and genomic characterization of Microcystis panniformis FACHB 1757 by third-generation sequencing.</title>
        <authorList>
            <person name="Zhang J.Y."/>
            <person name="Guan R."/>
            <person name="Zhang H.J."/>
            <person name="Li H."/>
            <person name="Xiao P."/>
            <person name="Yu G.L."/>
            <person name="Du L."/>
            <person name="Cao D.M."/>
            <person name="Zhu B.C."/>
            <person name="Li R.H."/>
            <person name="Lu Z.H."/>
        </authorList>
    </citation>
    <scope>NUCLEOTIDE SEQUENCE [LARGE SCALE GENOMIC DNA]</scope>
    <source>
        <strain evidence="1 2">FACHB-1757</strain>
    </source>
</reference>
<gene>
    <name evidence="1" type="ORF">VL20_556</name>
</gene>
<dbReference type="KEGG" id="mpk:VL20_556"/>
<keyword evidence="2" id="KW-1185">Reference proteome</keyword>
<proteinExistence type="predicted"/>
<dbReference type="EMBL" id="CP011339">
    <property type="protein sequence ID" value="AKV65774.1"/>
    <property type="molecule type" value="Genomic_DNA"/>
</dbReference>
<dbReference type="AlphaFoldDB" id="A0A0K1RV43"/>
<sequence length="53" mass="5805">MRHLICVKIIKSTVKNAAHRGEKPVEPLKSSAWVGLLRPPKTSIECLAGRGNL</sequence>
<evidence type="ECO:0000313" key="1">
    <source>
        <dbReference type="EMBL" id="AKV65774.1"/>
    </source>
</evidence>